<evidence type="ECO:0000313" key="4">
    <source>
        <dbReference type="Proteomes" id="UP000478052"/>
    </source>
</evidence>
<accession>A0A6G0W4R7</accession>
<dbReference type="OrthoDB" id="6724855at2759"/>
<proteinExistence type="predicted"/>
<keyword evidence="1" id="KW-0862">Zinc</keyword>
<keyword evidence="4" id="KW-1185">Reference proteome</keyword>
<dbReference type="PROSITE" id="PS50157">
    <property type="entry name" value="ZINC_FINGER_C2H2_2"/>
    <property type="match status" value="1"/>
</dbReference>
<name>A0A6G0W4R7_APHCR</name>
<comment type="caution">
    <text evidence="3">The sequence shown here is derived from an EMBL/GenBank/DDBJ whole genome shotgun (WGS) entry which is preliminary data.</text>
</comment>
<feature type="non-terminal residue" evidence="3">
    <location>
        <position position="457"/>
    </location>
</feature>
<dbReference type="PROSITE" id="PS00028">
    <property type="entry name" value="ZINC_FINGER_C2H2_1"/>
    <property type="match status" value="1"/>
</dbReference>
<feature type="non-terminal residue" evidence="3">
    <location>
        <position position="1"/>
    </location>
</feature>
<keyword evidence="1" id="KW-0479">Metal-binding</keyword>
<protein>
    <recommendedName>
        <fullName evidence="2">C2H2-type domain-containing protein</fullName>
    </recommendedName>
</protein>
<organism evidence="3 4">
    <name type="scientific">Aphis craccivora</name>
    <name type="common">Cowpea aphid</name>
    <dbReference type="NCBI Taxonomy" id="307492"/>
    <lineage>
        <taxon>Eukaryota</taxon>
        <taxon>Metazoa</taxon>
        <taxon>Ecdysozoa</taxon>
        <taxon>Arthropoda</taxon>
        <taxon>Hexapoda</taxon>
        <taxon>Insecta</taxon>
        <taxon>Pterygota</taxon>
        <taxon>Neoptera</taxon>
        <taxon>Paraneoptera</taxon>
        <taxon>Hemiptera</taxon>
        <taxon>Sternorrhyncha</taxon>
        <taxon>Aphidomorpha</taxon>
        <taxon>Aphidoidea</taxon>
        <taxon>Aphididae</taxon>
        <taxon>Aphidini</taxon>
        <taxon>Aphis</taxon>
        <taxon>Aphis</taxon>
    </lineage>
</organism>
<evidence type="ECO:0000256" key="1">
    <source>
        <dbReference type="PROSITE-ProRule" id="PRU00042"/>
    </source>
</evidence>
<feature type="domain" description="C2H2-type" evidence="2">
    <location>
        <begin position="125"/>
        <end position="149"/>
    </location>
</feature>
<dbReference type="AlphaFoldDB" id="A0A6G0W4R7"/>
<keyword evidence="1" id="KW-0863">Zinc-finger</keyword>
<reference evidence="3 4" key="1">
    <citation type="submission" date="2019-08" db="EMBL/GenBank/DDBJ databases">
        <title>Whole genome of Aphis craccivora.</title>
        <authorList>
            <person name="Voronova N.V."/>
            <person name="Shulinski R.S."/>
            <person name="Bandarenka Y.V."/>
            <person name="Zhorov D.G."/>
            <person name="Warner D."/>
        </authorList>
    </citation>
    <scope>NUCLEOTIDE SEQUENCE [LARGE SCALE GENOMIC DNA]</scope>
    <source>
        <strain evidence="3">180601</strain>
        <tissue evidence="3">Whole Body</tissue>
    </source>
</reference>
<sequence>NDIDIKNLPFLKEELIKELIPSVGHRARFISNLDDWISIITGLPNTSNCSNTVIILIHCTISQPYCQVPNTTYYYKYLGGNQSLVLKLVIAFIASVLSKYDTTVNTKILLRHFDFQHSNHKFDAYFCAEGECSRSFCLKNSYTKHLLKHRTDLVQISLPSQVLPENNTPLESTTITNANSDFLPSSNVSSNSKFTVESAEILNQTSTFLACLYANPIMPRNAVQIVVDGMETVLSEGIGVFVKSSAQKLFSESKMSKECFGSFVNVVKDIENALKKFKNEHKRFLYFDKQGSFIEPKELVIGQRLNKVVKRDISILEPSNCTQQFIPLRNSDNKVIQNFIQGIYWQSRALSHGECVVFPLFIFLDDFESVNAIGSHSGIHKLEGVYVSVPCLPSYRSTVLSSIFLALIFHSSDRVEFGNRIIFQPLIDELNFLQETGIEISTPDYEGSSLVIVTNIK</sequence>
<gene>
    <name evidence="3" type="ORF">FWK35_00033472</name>
</gene>
<dbReference type="EMBL" id="VUJU01009111">
    <property type="protein sequence ID" value="KAF0721973.1"/>
    <property type="molecule type" value="Genomic_DNA"/>
</dbReference>
<evidence type="ECO:0000313" key="3">
    <source>
        <dbReference type="EMBL" id="KAF0721973.1"/>
    </source>
</evidence>
<dbReference type="GO" id="GO:0008270">
    <property type="term" value="F:zinc ion binding"/>
    <property type="evidence" value="ECO:0007669"/>
    <property type="project" value="UniProtKB-KW"/>
</dbReference>
<dbReference type="InterPro" id="IPR013087">
    <property type="entry name" value="Znf_C2H2_type"/>
</dbReference>
<dbReference type="Proteomes" id="UP000478052">
    <property type="component" value="Unassembled WGS sequence"/>
</dbReference>
<evidence type="ECO:0000259" key="2">
    <source>
        <dbReference type="PROSITE" id="PS50157"/>
    </source>
</evidence>